<evidence type="ECO:0008006" key="4">
    <source>
        <dbReference type="Google" id="ProtNLM"/>
    </source>
</evidence>
<dbReference type="EMBL" id="JXTC01000277">
    <property type="protein sequence ID" value="PON71367.1"/>
    <property type="molecule type" value="Genomic_DNA"/>
</dbReference>
<keyword evidence="1" id="KW-0732">Signal</keyword>
<name>A0A2P5DDM8_TREOI</name>
<protein>
    <recommendedName>
        <fullName evidence="4">Secreted protein</fullName>
    </recommendedName>
</protein>
<evidence type="ECO:0000313" key="2">
    <source>
        <dbReference type="EMBL" id="PON71367.1"/>
    </source>
</evidence>
<evidence type="ECO:0000313" key="3">
    <source>
        <dbReference type="Proteomes" id="UP000237000"/>
    </source>
</evidence>
<evidence type="ECO:0000256" key="1">
    <source>
        <dbReference type="SAM" id="SignalP"/>
    </source>
</evidence>
<dbReference type="Proteomes" id="UP000237000">
    <property type="component" value="Unassembled WGS sequence"/>
</dbReference>
<keyword evidence="3" id="KW-1185">Reference proteome</keyword>
<proteinExistence type="predicted"/>
<feature type="chain" id="PRO_5015203357" description="Secreted protein" evidence="1">
    <location>
        <begin position="17"/>
        <end position="118"/>
    </location>
</feature>
<organism evidence="2 3">
    <name type="scientific">Trema orientale</name>
    <name type="common">Charcoal tree</name>
    <name type="synonym">Celtis orientalis</name>
    <dbReference type="NCBI Taxonomy" id="63057"/>
    <lineage>
        <taxon>Eukaryota</taxon>
        <taxon>Viridiplantae</taxon>
        <taxon>Streptophyta</taxon>
        <taxon>Embryophyta</taxon>
        <taxon>Tracheophyta</taxon>
        <taxon>Spermatophyta</taxon>
        <taxon>Magnoliopsida</taxon>
        <taxon>eudicotyledons</taxon>
        <taxon>Gunneridae</taxon>
        <taxon>Pentapetalae</taxon>
        <taxon>rosids</taxon>
        <taxon>fabids</taxon>
        <taxon>Rosales</taxon>
        <taxon>Cannabaceae</taxon>
        <taxon>Trema</taxon>
    </lineage>
</organism>
<dbReference type="InParanoid" id="A0A2P5DDM8"/>
<feature type="signal peptide" evidence="1">
    <location>
        <begin position="1"/>
        <end position="16"/>
    </location>
</feature>
<comment type="caution">
    <text evidence="2">The sequence shown here is derived from an EMBL/GenBank/DDBJ whole genome shotgun (WGS) entry which is preliminary data.</text>
</comment>
<sequence>MKSSFILLLLSSICCCVIKLFLDNNNQGRYPKLSLNYILRNKMKRPFSPQCSFSFVISSILKPAVYIHYETPSSAWSLLLRTTLGQFSSATSLMPSSSHLTYSDTPLYATSFDLTRVY</sequence>
<accession>A0A2P5DDM8</accession>
<dbReference type="OrthoDB" id="10530547at2759"/>
<reference evidence="3" key="1">
    <citation type="submission" date="2016-06" db="EMBL/GenBank/DDBJ databases">
        <title>Parallel loss of symbiosis genes in relatives of nitrogen-fixing non-legume Parasponia.</title>
        <authorList>
            <person name="Van Velzen R."/>
            <person name="Holmer R."/>
            <person name="Bu F."/>
            <person name="Rutten L."/>
            <person name="Van Zeijl A."/>
            <person name="Liu W."/>
            <person name="Santuari L."/>
            <person name="Cao Q."/>
            <person name="Sharma T."/>
            <person name="Shen D."/>
            <person name="Roswanjaya Y."/>
            <person name="Wardhani T."/>
            <person name="Kalhor M.S."/>
            <person name="Jansen J."/>
            <person name="Van den Hoogen J."/>
            <person name="Gungor B."/>
            <person name="Hartog M."/>
            <person name="Hontelez J."/>
            <person name="Verver J."/>
            <person name="Yang W.-C."/>
            <person name="Schijlen E."/>
            <person name="Repin R."/>
            <person name="Schilthuizen M."/>
            <person name="Schranz E."/>
            <person name="Heidstra R."/>
            <person name="Miyata K."/>
            <person name="Fedorova E."/>
            <person name="Kohlen W."/>
            <person name="Bisseling T."/>
            <person name="Smit S."/>
            <person name="Geurts R."/>
        </authorList>
    </citation>
    <scope>NUCLEOTIDE SEQUENCE [LARGE SCALE GENOMIC DNA]</scope>
    <source>
        <strain evidence="3">cv. RG33-2</strain>
    </source>
</reference>
<dbReference type="AlphaFoldDB" id="A0A2P5DDM8"/>
<gene>
    <name evidence="2" type="ORF">TorRG33x02_254340</name>
</gene>